<dbReference type="STRING" id="584708.Apau_2281"/>
<dbReference type="SUPFAM" id="SSF51338">
    <property type="entry name" value="Composite domain of metallo-dependent hydrolases"/>
    <property type="match status" value="1"/>
</dbReference>
<sequence length="474" mass="52739">MRSIDLVVAAPHVLTMEGEGVGYRADSALAVDRGRIVALGPTEEILGAYAPERLIRRPRTLLMPGFVDAHCHMELSVLRGLAQDTGHWMMYGLNPFKGSVSPRDRLWGFRLGVLEALAAGTTTLGNYDDLMHQEAALVEEMGLRGNLTQLVREMPERVYAPGELYRFDEAYGRRDLENLLDLFDRWDGRGDGRIRILFGPMGPDFLGEALLGEVREQALRRGTRVHLHVAQGDRETEQMLLRYGKRTIPWLQERGYLDEHLIAVHLTDATEEETRLVARSGASMVLCSNSIGIIDGVVPPARTFLEAGGVVGLGSDQAPGNNNHNMFNEMKLTALFHKIRHQDPEAMPAWKVLRMATVEGARAVGLGDRVGSLEEGKRGDFILVDLQAPTMMPLFVRPMRNLVPNLVYAARGNEVCLVAVDGRVLYEDGAFLTLDAEEVREEVLRLADPIGEASEETFRSVRGTNFRFMEEGKL</sequence>
<dbReference type="InterPro" id="IPR050287">
    <property type="entry name" value="MTA/SAH_deaminase"/>
</dbReference>
<evidence type="ECO:0000313" key="3">
    <source>
        <dbReference type="EMBL" id="EFQ24688.1"/>
    </source>
</evidence>
<dbReference type="AlphaFoldDB" id="E3CZQ6"/>
<evidence type="ECO:0000256" key="1">
    <source>
        <dbReference type="ARBA" id="ARBA00022801"/>
    </source>
</evidence>
<dbReference type="eggNOG" id="COG0402">
    <property type="taxonomic scope" value="Bacteria"/>
</dbReference>
<dbReference type="PANTHER" id="PTHR43794">
    <property type="entry name" value="AMINOHYDROLASE SSNA-RELATED"/>
    <property type="match status" value="1"/>
</dbReference>
<accession>E3CZQ6</accession>
<keyword evidence="4" id="KW-1185">Reference proteome</keyword>
<dbReference type="InterPro" id="IPR006680">
    <property type="entry name" value="Amidohydro-rel"/>
</dbReference>
<dbReference type="InterPro" id="IPR011059">
    <property type="entry name" value="Metal-dep_hydrolase_composite"/>
</dbReference>
<organism evidence="3 4">
    <name type="scientific">Aminomonas paucivorans DSM 12260</name>
    <dbReference type="NCBI Taxonomy" id="584708"/>
    <lineage>
        <taxon>Bacteria</taxon>
        <taxon>Thermotogati</taxon>
        <taxon>Synergistota</taxon>
        <taxon>Synergistia</taxon>
        <taxon>Synergistales</taxon>
        <taxon>Synergistaceae</taxon>
        <taxon>Aminomonas</taxon>
    </lineage>
</organism>
<dbReference type="EMBL" id="CM001022">
    <property type="protein sequence ID" value="EFQ24688.1"/>
    <property type="molecule type" value="Genomic_DNA"/>
</dbReference>
<dbReference type="Gene3D" id="2.30.40.10">
    <property type="entry name" value="Urease, subunit C, domain 1"/>
    <property type="match status" value="1"/>
</dbReference>
<dbReference type="GO" id="GO:0016810">
    <property type="term" value="F:hydrolase activity, acting on carbon-nitrogen (but not peptide) bonds"/>
    <property type="evidence" value="ECO:0007669"/>
    <property type="project" value="InterPro"/>
</dbReference>
<name>E3CZQ6_9BACT</name>
<dbReference type="InterPro" id="IPR032466">
    <property type="entry name" value="Metal_Hydrolase"/>
</dbReference>
<dbReference type="OrthoDB" id="9802793at2"/>
<reference evidence="3 4" key="1">
    <citation type="journal article" date="2010" name="Stand. Genomic Sci.">
        <title>Non-contiguous finished genome sequence of Aminomonas paucivorans type strain (GLU-3).</title>
        <authorList>
            <person name="Pitluck S."/>
            <person name="Yasawong M."/>
            <person name="Held B."/>
            <person name="Lapidus A."/>
            <person name="Nolan M."/>
            <person name="Copeland A."/>
            <person name="Lucas S."/>
            <person name="Del Rio T.G."/>
            <person name="Tice H."/>
            <person name="Cheng J.F."/>
            <person name="Chertkov O."/>
            <person name="Goodwin L."/>
            <person name="Tapia R."/>
            <person name="Han C."/>
            <person name="Liolios K."/>
            <person name="Ivanova N."/>
            <person name="Mavromatis K."/>
            <person name="Ovchinnikova G."/>
            <person name="Pati A."/>
            <person name="Chen A."/>
            <person name="Palaniappan K."/>
            <person name="Land M."/>
            <person name="Hauser L."/>
            <person name="Chang Y.J."/>
            <person name="Jeffries C.D."/>
            <person name="Pukall R."/>
            <person name="Spring S."/>
            <person name="Rohde M."/>
            <person name="Sikorski J."/>
            <person name="Goker M."/>
            <person name="Woyke T."/>
            <person name="Bristow J."/>
            <person name="Eisen J.A."/>
            <person name="Markowitz V."/>
            <person name="Hugenholtz P."/>
            <person name="Kyrpides N.C."/>
            <person name="Klenk H.P."/>
        </authorList>
    </citation>
    <scope>NUCLEOTIDE SEQUENCE [LARGE SCALE GENOMIC DNA]</scope>
    <source>
        <strain evidence="3 4">DSM 12260</strain>
    </source>
</reference>
<evidence type="ECO:0000259" key="2">
    <source>
        <dbReference type="Pfam" id="PF01979"/>
    </source>
</evidence>
<keyword evidence="1 3" id="KW-0378">Hydrolase</keyword>
<gene>
    <name evidence="3" type="ORF">Apau_2281</name>
</gene>
<dbReference type="Pfam" id="PF01979">
    <property type="entry name" value="Amidohydro_1"/>
    <property type="match status" value="1"/>
</dbReference>
<dbReference type="HOGENOM" id="CLU_012358_2_1_0"/>
<protein>
    <submittedName>
        <fullName evidence="3">Amidohydrolase</fullName>
    </submittedName>
</protein>
<evidence type="ECO:0000313" key="4">
    <source>
        <dbReference type="Proteomes" id="UP000005096"/>
    </source>
</evidence>
<dbReference type="PANTHER" id="PTHR43794:SF11">
    <property type="entry name" value="AMIDOHYDROLASE-RELATED DOMAIN-CONTAINING PROTEIN"/>
    <property type="match status" value="1"/>
</dbReference>
<dbReference type="RefSeq" id="WP_006301929.1">
    <property type="nucleotide sequence ID" value="NZ_CM001022.1"/>
</dbReference>
<dbReference type="PaxDb" id="584708-Apau_2281"/>
<proteinExistence type="predicted"/>
<feature type="domain" description="Amidohydrolase-related" evidence="2">
    <location>
        <begin position="62"/>
        <end position="424"/>
    </location>
</feature>
<dbReference type="Gene3D" id="3.20.20.140">
    <property type="entry name" value="Metal-dependent hydrolases"/>
    <property type="match status" value="1"/>
</dbReference>
<dbReference type="SUPFAM" id="SSF51556">
    <property type="entry name" value="Metallo-dependent hydrolases"/>
    <property type="match status" value="1"/>
</dbReference>
<dbReference type="Proteomes" id="UP000005096">
    <property type="component" value="Chromosome"/>
</dbReference>